<dbReference type="EMBL" id="JACAGB010000003">
    <property type="protein sequence ID" value="KAF6374431.1"/>
    <property type="molecule type" value="Genomic_DNA"/>
</dbReference>
<evidence type="ECO:0000313" key="1">
    <source>
        <dbReference type="EMBL" id="KAF6374431.1"/>
    </source>
</evidence>
<gene>
    <name evidence="1" type="ORF">mPipKuh1_009650</name>
</gene>
<proteinExistence type="predicted"/>
<evidence type="ECO:0000313" key="2">
    <source>
        <dbReference type="Proteomes" id="UP000558488"/>
    </source>
</evidence>
<organism evidence="1 2">
    <name type="scientific">Pipistrellus kuhlii</name>
    <name type="common">Kuhl's pipistrelle</name>
    <dbReference type="NCBI Taxonomy" id="59472"/>
    <lineage>
        <taxon>Eukaryota</taxon>
        <taxon>Metazoa</taxon>
        <taxon>Chordata</taxon>
        <taxon>Craniata</taxon>
        <taxon>Vertebrata</taxon>
        <taxon>Euteleostomi</taxon>
        <taxon>Mammalia</taxon>
        <taxon>Eutheria</taxon>
        <taxon>Laurasiatheria</taxon>
        <taxon>Chiroptera</taxon>
        <taxon>Yangochiroptera</taxon>
        <taxon>Vespertilionidae</taxon>
        <taxon>Pipistrellus</taxon>
    </lineage>
</organism>
<accession>A0A7J7ZJV2</accession>
<dbReference type="Proteomes" id="UP000558488">
    <property type="component" value="Unassembled WGS sequence"/>
</dbReference>
<dbReference type="AlphaFoldDB" id="A0A7J7ZJV2"/>
<reference evidence="1 2" key="1">
    <citation type="journal article" date="2020" name="Nature">
        <title>Six reference-quality genomes reveal evolution of bat adaptations.</title>
        <authorList>
            <person name="Jebb D."/>
            <person name="Huang Z."/>
            <person name="Pippel M."/>
            <person name="Hughes G.M."/>
            <person name="Lavrichenko K."/>
            <person name="Devanna P."/>
            <person name="Winkler S."/>
            <person name="Jermiin L.S."/>
            <person name="Skirmuntt E.C."/>
            <person name="Katzourakis A."/>
            <person name="Burkitt-Gray L."/>
            <person name="Ray D.A."/>
            <person name="Sullivan K.A.M."/>
            <person name="Roscito J.G."/>
            <person name="Kirilenko B.M."/>
            <person name="Davalos L.M."/>
            <person name="Corthals A.P."/>
            <person name="Power M.L."/>
            <person name="Jones G."/>
            <person name="Ransome R.D."/>
            <person name="Dechmann D.K.N."/>
            <person name="Locatelli A.G."/>
            <person name="Puechmaille S.J."/>
            <person name="Fedrigo O."/>
            <person name="Jarvis E.D."/>
            <person name="Hiller M."/>
            <person name="Vernes S.C."/>
            <person name="Myers E.W."/>
            <person name="Teeling E.C."/>
        </authorList>
    </citation>
    <scope>NUCLEOTIDE SEQUENCE [LARGE SCALE GENOMIC DNA]</scope>
    <source>
        <strain evidence="1">MPipKuh1</strain>
        <tissue evidence="1">Flight muscle</tissue>
    </source>
</reference>
<protein>
    <submittedName>
        <fullName evidence="1">Uncharacterized protein</fullName>
    </submittedName>
</protein>
<comment type="caution">
    <text evidence="1">The sequence shown here is derived from an EMBL/GenBank/DDBJ whole genome shotgun (WGS) entry which is preliminary data.</text>
</comment>
<sequence length="124" mass="13850">MTGNHCCLFCPGDSLRPSPIQFITPHKLCAAAIAYKWPVISQFKTCKTAVGSESPRASQKSPKAQQQQQQQAALLHSWALFGDFQTPYKEEESAYVSVAPDEWPQTVTDFAPPWRSKSQCTQFV</sequence>
<name>A0A7J7ZJV2_PIPKU</name>
<keyword evidence="2" id="KW-1185">Reference proteome</keyword>